<protein>
    <submittedName>
        <fullName evidence="1">Uncharacterized protein</fullName>
    </submittedName>
</protein>
<accession>A0A919VWS9</accession>
<dbReference type="EMBL" id="BOQP01000053">
    <property type="protein sequence ID" value="GIM83214.1"/>
    <property type="molecule type" value="Genomic_DNA"/>
</dbReference>
<comment type="caution">
    <text evidence="1">The sequence shown here is derived from an EMBL/GenBank/DDBJ whole genome shotgun (WGS) entry which is preliminary data.</text>
</comment>
<dbReference type="AlphaFoldDB" id="A0A919VWS9"/>
<proteinExistence type="predicted"/>
<keyword evidence="2" id="KW-1185">Reference proteome</keyword>
<organism evidence="1 2">
    <name type="scientific">Winogradskya consettensis</name>
    <dbReference type="NCBI Taxonomy" id="113560"/>
    <lineage>
        <taxon>Bacteria</taxon>
        <taxon>Bacillati</taxon>
        <taxon>Actinomycetota</taxon>
        <taxon>Actinomycetes</taxon>
        <taxon>Micromonosporales</taxon>
        <taxon>Micromonosporaceae</taxon>
        <taxon>Winogradskya</taxon>
    </lineage>
</organism>
<name>A0A919VWS9_9ACTN</name>
<sequence>MSSSDELWELKGFPEVVGCPGGDDDGVQVQRAYDAWRETRKIHPMREATELDPDTDRYTATVKGAYYVDEHLVLQQFKCDYQVNPGPWGTPGEVIYVWSGFVPSLDQLDW</sequence>
<gene>
    <name evidence="1" type="ORF">Aco04nite_85400</name>
</gene>
<evidence type="ECO:0000313" key="1">
    <source>
        <dbReference type="EMBL" id="GIM83214.1"/>
    </source>
</evidence>
<reference evidence="1" key="1">
    <citation type="submission" date="2021-03" db="EMBL/GenBank/DDBJ databases">
        <title>Whole genome shotgun sequence of Actinoplanes consettensis NBRC 14913.</title>
        <authorList>
            <person name="Komaki H."/>
            <person name="Tamura T."/>
        </authorList>
    </citation>
    <scope>NUCLEOTIDE SEQUENCE</scope>
    <source>
        <strain evidence="1">NBRC 14913</strain>
    </source>
</reference>
<evidence type="ECO:0000313" key="2">
    <source>
        <dbReference type="Proteomes" id="UP000680865"/>
    </source>
</evidence>
<dbReference type="RefSeq" id="WP_213002889.1">
    <property type="nucleotide sequence ID" value="NZ_BAAATW010000011.1"/>
</dbReference>
<dbReference type="Proteomes" id="UP000680865">
    <property type="component" value="Unassembled WGS sequence"/>
</dbReference>